<dbReference type="Pfam" id="PF20248">
    <property type="entry name" value="DUF6603"/>
    <property type="match status" value="1"/>
</dbReference>
<evidence type="ECO:0000313" key="2">
    <source>
        <dbReference type="EMBL" id="MCY9694350.1"/>
    </source>
</evidence>
<dbReference type="InterPro" id="IPR046538">
    <property type="entry name" value="DUF6603"/>
</dbReference>
<dbReference type="EMBL" id="JAMDMX010000046">
    <property type="protein sequence ID" value="MCY9694350.1"/>
    <property type="molecule type" value="Genomic_DNA"/>
</dbReference>
<reference evidence="2 3" key="1">
    <citation type="submission" date="2022-05" db="EMBL/GenBank/DDBJ databases">
        <title>Genome Sequencing of Bee-Associated Microbes.</title>
        <authorList>
            <person name="Dunlap C."/>
        </authorList>
    </citation>
    <scope>NUCLEOTIDE SEQUENCE [LARGE SCALE GENOMIC DNA]</scope>
    <source>
        <strain evidence="2 3">NRRL B-14421</strain>
    </source>
</reference>
<feature type="domain" description="DUF6603" evidence="1">
    <location>
        <begin position="617"/>
        <end position="1113"/>
    </location>
</feature>
<accession>A0ABT4GDS9</accession>
<dbReference type="Proteomes" id="UP001527099">
    <property type="component" value="Unassembled WGS sequence"/>
</dbReference>
<organism evidence="2 3">
    <name type="scientific">Paenibacillus alginolyticus</name>
    <dbReference type="NCBI Taxonomy" id="59839"/>
    <lineage>
        <taxon>Bacteria</taxon>
        <taxon>Bacillati</taxon>
        <taxon>Bacillota</taxon>
        <taxon>Bacilli</taxon>
        <taxon>Bacillales</taxon>
        <taxon>Paenibacillaceae</taxon>
        <taxon>Paenibacillus</taxon>
    </lineage>
</organism>
<dbReference type="RefSeq" id="WP_268616046.1">
    <property type="nucleotide sequence ID" value="NZ_JAMDMX010000046.1"/>
</dbReference>
<name>A0ABT4GDS9_9BACL</name>
<keyword evidence="3" id="KW-1185">Reference proteome</keyword>
<sequence>MPGWEVQTSFLNFSADYLQAFGFRMFYLILSAAPNSFGNIVSAVGIGADFPFAGADASHTLALNALLPANPHADYLLEADLSGVSLHDLSSLTQFAKGAAFDKVLPSSVPINELKLLALRISVNPYTRVINAASIDVKIADNWTIITDNFVFESIVASFTVVLPTVSPQVSASLIAIMTVPGNIQVGTGFSIPDLQMEAQLLSTIPLSSLVNIYLPGVDIPTINIDSCQFNLNFSTLYWDLQITSSENWPLAGSIELKNLMLMAEGQNTGIPTGSAYASFDTAGTTILLGAVYLGSGKGWLFLGESREGVPLDIGLLMTEIGNRFGVQVPRVLSSLTLSVISLQVNTGSDAFGFTCAGSFELAGIGVQFSTIISLVYDSDKKLFDKDFIGTLTLTSPNGRSIDFKVTYNSDASSSQFDAQWQSDGEPLGFADICGAFGFTPPDLPHDLDLNLKSAGFTYDTLKGELVITTASATYGQAVFVVTKQEGKNEYIFLLDVNKDISLSNLPLVGGMLSPDQTLSVSNLQVVVSSSPISPATASSVNQLIKEASSEYPNLAAIGTASNICLSAAIHFGSETIPLTLGIEGSQSTAGNTVTGQGTSVPTTHASQTDGTTWFNIQKSFGPVTFEKVGVQYQDSTLWFRLSAALSAGGLTIDLQGLSIGSPLKTFHPEFNLQGLGIDFEKSPIAIGGSLIHAIPKAPITLEFDGEAILGTPAFSVHAYGSYADLDGQPSLFIFAQVNGEFGGPPAFFVTGIAAGFGYNSKLRIPGQNEIYNFPLVAGVTNPSVLGGTSATPLQALSALTGGNAPWVSHTLGETWLAAGVTFTSFELVNSQALMLVEFGQELTIALIGLSTARFPQAGSEIYAQVQLELEVLLQPSMGVFAATAMLSPNSFVIDPACLLTGGFAFYSWFSNNSHAGDFVLTLGGYNHAFSPPAWYPTEPRLGFTWSMDSKVSISGSAYFALTPAAIMAGGALDVNFHDGNLKAWLTAYADVIIWWNPFYLYAEIGISVGASYKLDLWFTSKTFSVELGADLVLWGPPTGGTATIHWWIISFTIDFGATNQLDNPLPQQWSEFQKILPKNPIQITPTSGLSGKEQLGDNKLWVVRSDQFAFTTRSAVPAHQIFIGSTSTTPIAQGDPLNIFPMQATNLTSTHRVSLKGKVEIDLSKWKVIPEKMGVPKALWGTDSGILPANDEQQLVPDQIIGLNLTAPLPALGSSPGTIELTTISTDPLPKIGITPLAIGVSSQGDVPQSGLNTIATISSEIMSETTKKNRDQLYSALQTLGYAPDSNGSLTALSTHAGVMFTGEPMMVPRQGG</sequence>
<evidence type="ECO:0000259" key="1">
    <source>
        <dbReference type="Pfam" id="PF20248"/>
    </source>
</evidence>
<protein>
    <recommendedName>
        <fullName evidence="1">DUF6603 domain-containing protein</fullName>
    </recommendedName>
</protein>
<evidence type="ECO:0000313" key="3">
    <source>
        <dbReference type="Proteomes" id="UP001527099"/>
    </source>
</evidence>
<gene>
    <name evidence="2" type="ORF">M5X19_15765</name>
</gene>
<proteinExistence type="predicted"/>
<comment type="caution">
    <text evidence="2">The sequence shown here is derived from an EMBL/GenBank/DDBJ whole genome shotgun (WGS) entry which is preliminary data.</text>
</comment>